<sequence length="86" mass="10133">MIKLIFDDLAMSSSLIAEKITNCHYTHDCYHKRNRCFDKHGPQINKCSVDGMFIMLSLDGAELDPWRTESERIDDYNNNVYFCFFV</sequence>
<organism evidence="1 2">
    <name type="scientific">Cinara cedri</name>
    <dbReference type="NCBI Taxonomy" id="506608"/>
    <lineage>
        <taxon>Eukaryota</taxon>
        <taxon>Metazoa</taxon>
        <taxon>Ecdysozoa</taxon>
        <taxon>Arthropoda</taxon>
        <taxon>Hexapoda</taxon>
        <taxon>Insecta</taxon>
        <taxon>Pterygota</taxon>
        <taxon>Neoptera</taxon>
        <taxon>Paraneoptera</taxon>
        <taxon>Hemiptera</taxon>
        <taxon>Sternorrhyncha</taxon>
        <taxon>Aphidomorpha</taxon>
        <taxon>Aphidoidea</taxon>
        <taxon>Aphididae</taxon>
        <taxon>Lachninae</taxon>
        <taxon>Cinara</taxon>
    </lineage>
</organism>
<keyword evidence="2" id="KW-1185">Reference proteome</keyword>
<dbReference type="AlphaFoldDB" id="A0A5E4MKB9"/>
<accession>A0A5E4MKB9</accession>
<evidence type="ECO:0000313" key="1">
    <source>
        <dbReference type="EMBL" id="VVC32653.1"/>
    </source>
</evidence>
<reference evidence="1 2" key="1">
    <citation type="submission" date="2019-08" db="EMBL/GenBank/DDBJ databases">
        <authorList>
            <person name="Alioto T."/>
            <person name="Alioto T."/>
            <person name="Gomez Garrido J."/>
        </authorList>
    </citation>
    <scope>NUCLEOTIDE SEQUENCE [LARGE SCALE GENOMIC DNA]</scope>
</reference>
<gene>
    <name evidence="1" type="ORF">CINCED_3A001092</name>
</gene>
<evidence type="ECO:0000313" key="2">
    <source>
        <dbReference type="Proteomes" id="UP000325440"/>
    </source>
</evidence>
<name>A0A5E4MKB9_9HEMI</name>
<dbReference type="Proteomes" id="UP000325440">
    <property type="component" value="Unassembled WGS sequence"/>
</dbReference>
<proteinExistence type="predicted"/>
<dbReference type="EMBL" id="CABPRJ010000958">
    <property type="protein sequence ID" value="VVC32653.1"/>
    <property type="molecule type" value="Genomic_DNA"/>
</dbReference>
<protein>
    <submittedName>
        <fullName evidence="1">Uncharacterized protein</fullName>
    </submittedName>
</protein>